<reference evidence="2 3" key="1">
    <citation type="submission" date="2016-06" db="EMBL/GenBank/DDBJ databases">
        <authorList>
            <person name="Kjaerup R.B."/>
            <person name="Dalgaard T.S."/>
            <person name="Juul-Madsen H.R."/>
        </authorList>
    </citation>
    <scope>NUCLEOTIDE SEQUENCE [LARGE SCALE GENOMIC DNA]</scope>
    <source>
        <strain evidence="2 3">DSM 45248</strain>
    </source>
</reference>
<name>A0A1A9A733_9ACTN</name>
<keyword evidence="1" id="KW-0472">Membrane</keyword>
<evidence type="ECO:0000256" key="1">
    <source>
        <dbReference type="SAM" id="Phobius"/>
    </source>
</evidence>
<feature type="transmembrane region" description="Helical" evidence="1">
    <location>
        <begin position="168"/>
        <end position="196"/>
    </location>
</feature>
<dbReference type="PATRIC" id="fig|299146.4.peg.4517"/>
<feature type="transmembrane region" description="Helical" evidence="1">
    <location>
        <begin position="242"/>
        <end position="264"/>
    </location>
</feature>
<accession>A0A1A9A733</accession>
<dbReference type="Proteomes" id="UP000198765">
    <property type="component" value="Chromosome I"/>
</dbReference>
<feature type="transmembrane region" description="Helical" evidence="1">
    <location>
        <begin position="216"/>
        <end position="235"/>
    </location>
</feature>
<gene>
    <name evidence="2" type="ORF">GA0070621_4365</name>
</gene>
<sequence length="338" mass="36712">MSLFVTELRRLAKRRLTRLLLVLLVLGLAGVATAFSFSSHKLSKEVVAQAQATSDAQYRQAVEDWKKTVATCEAAQARGDQDIEERFGPNCGRDWMPQPEMFDLKWNLPYQFDFRAEFPMFIAVFAGAVALFAFLVGASFIGAEWANGGMMNLLLWRPKRLTVLGTKLAAVLTASLGASLVLGALWTLAFWLIGTYRGTTAKMTAGAWQSIGLDGLRAVGLILLIGGAAFALASLGRHTAMALGAVVAVFGISEVAVRIAVGVLKVPFGDRYVLSTYAQAWFTKQVELLDYRACEFAKGECHPAQLLITWQDSALVLGLGGAAVLIAAFWAMRRRDIA</sequence>
<dbReference type="OrthoDB" id="3352119at2"/>
<keyword evidence="1" id="KW-1133">Transmembrane helix</keyword>
<keyword evidence="1" id="KW-0812">Transmembrane</keyword>
<keyword evidence="3" id="KW-1185">Reference proteome</keyword>
<protein>
    <submittedName>
        <fullName evidence="2">ABC-2 family transporter protein</fullName>
    </submittedName>
</protein>
<proteinExistence type="predicted"/>
<feature type="transmembrane region" description="Helical" evidence="1">
    <location>
        <begin position="118"/>
        <end position="147"/>
    </location>
</feature>
<dbReference type="EMBL" id="LT594324">
    <property type="protein sequence ID" value="SBT52284.1"/>
    <property type="molecule type" value="Genomic_DNA"/>
</dbReference>
<evidence type="ECO:0000313" key="2">
    <source>
        <dbReference type="EMBL" id="SBT52284.1"/>
    </source>
</evidence>
<feature type="transmembrane region" description="Helical" evidence="1">
    <location>
        <begin position="313"/>
        <end position="332"/>
    </location>
</feature>
<organism evidence="2 3">
    <name type="scientific">Micromonospora narathiwatensis</name>
    <dbReference type="NCBI Taxonomy" id="299146"/>
    <lineage>
        <taxon>Bacteria</taxon>
        <taxon>Bacillati</taxon>
        <taxon>Actinomycetota</taxon>
        <taxon>Actinomycetes</taxon>
        <taxon>Micromonosporales</taxon>
        <taxon>Micromonosporaceae</taxon>
        <taxon>Micromonospora</taxon>
    </lineage>
</organism>
<dbReference type="RefSeq" id="WP_091198766.1">
    <property type="nucleotide sequence ID" value="NZ_LT594324.1"/>
</dbReference>
<evidence type="ECO:0000313" key="3">
    <source>
        <dbReference type="Proteomes" id="UP000198765"/>
    </source>
</evidence>
<dbReference type="AlphaFoldDB" id="A0A1A9A733"/>